<evidence type="ECO:0000256" key="1">
    <source>
        <dbReference type="SAM" id="MobiDB-lite"/>
    </source>
</evidence>
<accession>A0A0C3E6K3</accession>
<reference evidence="2 3" key="1">
    <citation type="submission" date="2014-04" db="EMBL/GenBank/DDBJ databases">
        <authorList>
            <consortium name="DOE Joint Genome Institute"/>
            <person name="Kuo A."/>
            <person name="Kohler A."/>
            <person name="Nagy L.G."/>
            <person name="Floudas D."/>
            <person name="Copeland A."/>
            <person name="Barry K.W."/>
            <person name="Cichocki N."/>
            <person name="Veneault-Fourrey C."/>
            <person name="LaButti K."/>
            <person name="Lindquist E.A."/>
            <person name="Lipzen A."/>
            <person name="Lundell T."/>
            <person name="Morin E."/>
            <person name="Murat C."/>
            <person name="Sun H."/>
            <person name="Tunlid A."/>
            <person name="Henrissat B."/>
            <person name="Grigoriev I.V."/>
            <person name="Hibbett D.S."/>
            <person name="Martin F."/>
            <person name="Nordberg H.P."/>
            <person name="Cantor M.N."/>
            <person name="Hua S.X."/>
        </authorList>
    </citation>
    <scope>NUCLEOTIDE SEQUENCE [LARGE SCALE GENOMIC DNA]</scope>
    <source>
        <strain evidence="2 3">Foug A</strain>
    </source>
</reference>
<feature type="region of interest" description="Disordered" evidence="1">
    <location>
        <begin position="75"/>
        <end position="96"/>
    </location>
</feature>
<organism evidence="2 3">
    <name type="scientific">Scleroderma citrinum Foug A</name>
    <dbReference type="NCBI Taxonomy" id="1036808"/>
    <lineage>
        <taxon>Eukaryota</taxon>
        <taxon>Fungi</taxon>
        <taxon>Dikarya</taxon>
        <taxon>Basidiomycota</taxon>
        <taxon>Agaricomycotina</taxon>
        <taxon>Agaricomycetes</taxon>
        <taxon>Agaricomycetidae</taxon>
        <taxon>Boletales</taxon>
        <taxon>Sclerodermatineae</taxon>
        <taxon>Sclerodermataceae</taxon>
        <taxon>Scleroderma</taxon>
    </lineage>
</organism>
<dbReference type="AlphaFoldDB" id="A0A0C3E6K3"/>
<gene>
    <name evidence="2" type="ORF">SCLCIDRAFT_1214010</name>
</gene>
<dbReference type="Proteomes" id="UP000053989">
    <property type="component" value="Unassembled WGS sequence"/>
</dbReference>
<keyword evidence="3" id="KW-1185">Reference proteome</keyword>
<dbReference type="InParanoid" id="A0A0C3E6K3"/>
<reference evidence="3" key="2">
    <citation type="submission" date="2015-01" db="EMBL/GenBank/DDBJ databases">
        <title>Evolutionary Origins and Diversification of the Mycorrhizal Mutualists.</title>
        <authorList>
            <consortium name="DOE Joint Genome Institute"/>
            <consortium name="Mycorrhizal Genomics Consortium"/>
            <person name="Kohler A."/>
            <person name="Kuo A."/>
            <person name="Nagy L.G."/>
            <person name="Floudas D."/>
            <person name="Copeland A."/>
            <person name="Barry K.W."/>
            <person name="Cichocki N."/>
            <person name="Veneault-Fourrey C."/>
            <person name="LaButti K."/>
            <person name="Lindquist E.A."/>
            <person name="Lipzen A."/>
            <person name="Lundell T."/>
            <person name="Morin E."/>
            <person name="Murat C."/>
            <person name="Riley R."/>
            <person name="Ohm R."/>
            <person name="Sun H."/>
            <person name="Tunlid A."/>
            <person name="Henrissat B."/>
            <person name="Grigoriev I.V."/>
            <person name="Hibbett D.S."/>
            <person name="Martin F."/>
        </authorList>
    </citation>
    <scope>NUCLEOTIDE SEQUENCE [LARGE SCALE GENOMIC DNA]</scope>
    <source>
        <strain evidence="3">Foug A</strain>
    </source>
</reference>
<feature type="region of interest" description="Disordered" evidence="1">
    <location>
        <begin position="148"/>
        <end position="187"/>
    </location>
</feature>
<dbReference type="OrthoDB" id="3173670at2759"/>
<dbReference type="EMBL" id="KN822033">
    <property type="protein sequence ID" value="KIM63616.1"/>
    <property type="molecule type" value="Genomic_DNA"/>
</dbReference>
<sequence length="187" mass="20312">MPTRPFPKAYILLLKTHRLTVFLTVPQNSTIASLKSEVFSALSSPVLHEHTDSGPGLDRIPTAPGEDEEMFGADDAGVNGHEDGSGNEEIPNVQSTDDFELCRAVKDRGKASAATTYEVLDAGSPIRGLLSNWEELYMQFRDEDGNLIPVQVSQPSLLDEDEEDPTRPRVPPGDGSVGKGKRKALPE</sequence>
<evidence type="ECO:0000313" key="3">
    <source>
        <dbReference type="Proteomes" id="UP000053989"/>
    </source>
</evidence>
<dbReference type="STRING" id="1036808.A0A0C3E6K3"/>
<proteinExistence type="predicted"/>
<protein>
    <submittedName>
        <fullName evidence="2">Uncharacterized protein</fullName>
    </submittedName>
</protein>
<evidence type="ECO:0000313" key="2">
    <source>
        <dbReference type="EMBL" id="KIM63616.1"/>
    </source>
</evidence>
<name>A0A0C3E6K3_9AGAM</name>
<dbReference type="HOGENOM" id="CLU_118669_0_0_1"/>